<keyword evidence="3" id="KW-1185">Reference proteome</keyword>
<sequence length="704" mass="78389">MDAMEWTMTDFTSEDFTSIPSPNFDTLPEPSSLFFDFDSFADGPVPDATTTTTTTDEVQLPGQETQALEPALDFESLFGNDENAPAVPFPSTASPLEVSNAIPLPLVLPGDALPESVQPSSSSSSFSPDKGFCSTDDFDSFLAQLADADPSPQTAPAPAQASTVAPQEILPLPLETWPVDEVSNDSFGWFNPSLDFSGEDDLFAGFNTEPDLPPAKEAQPTAQPDPLTFFPDFTLPDSIPFDVEPYLTPQRLAQQAIPLKHPQPINPAIPSPSFIQGPFTPEQPSTSLAPSSIIDSQGHVKPPLSVSPTPPRDLSTPIVDGKLLKRIPRPAKAKDVNADAWYDPLPAAPAPWGGPDPSRPLFAYTPAGEWRPGQRLSRDDILHYLTERKRLSLPLNLWIQNLPHGCVRRVPDPRTLKCRWSGCPAQNGTILKGFWRVCFDERPATSGREHNPFHNAGYLHLWCLDRCFDLHEIAEAFDLRPDTRRFEKEERNPMAMTRDHDELVLEFERWRDAQRAAYASWRALCQQNESLGLPTPNRVVPKVQKLWHILTTKHLELETVVRQAMRDNRQGISIDQHRGDLGWYCKKVSERKRLAKARKDGSSRRLAEVSDDEDDGSIETPRAATNKRSIVELDDDDDSEAERNENAGHKKPKRKTREESSSSRPRLGEIAGNKRRQAAACPRGDGCELDTHSPKRQRRAFSSI</sequence>
<accession>A0A8H6N5F9</accession>
<organism evidence="2 3">
    <name type="scientific">Colletotrichum sojae</name>
    <dbReference type="NCBI Taxonomy" id="2175907"/>
    <lineage>
        <taxon>Eukaryota</taxon>
        <taxon>Fungi</taxon>
        <taxon>Dikarya</taxon>
        <taxon>Ascomycota</taxon>
        <taxon>Pezizomycotina</taxon>
        <taxon>Sordariomycetes</taxon>
        <taxon>Hypocreomycetidae</taxon>
        <taxon>Glomerellales</taxon>
        <taxon>Glomerellaceae</taxon>
        <taxon>Colletotrichum</taxon>
        <taxon>Colletotrichum orchidearum species complex</taxon>
    </lineage>
</organism>
<feature type="compositionally biased region" description="Basic and acidic residues" evidence="1">
    <location>
        <begin position="594"/>
        <end position="608"/>
    </location>
</feature>
<proteinExistence type="predicted"/>
<dbReference type="AlphaFoldDB" id="A0A8H6N5F9"/>
<dbReference type="EMBL" id="WIGN01000003">
    <property type="protein sequence ID" value="KAF6821072.1"/>
    <property type="molecule type" value="Genomic_DNA"/>
</dbReference>
<comment type="caution">
    <text evidence="2">The sequence shown here is derived from an EMBL/GenBank/DDBJ whole genome shotgun (WGS) entry which is preliminary data.</text>
</comment>
<name>A0A8H6N5F9_9PEZI</name>
<evidence type="ECO:0000313" key="3">
    <source>
        <dbReference type="Proteomes" id="UP000652219"/>
    </source>
</evidence>
<evidence type="ECO:0000256" key="1">
    <source>
        <dbReference type="SAM" id="MobiDB-lite"/>
    </source>
</evidence>
<evidence type="ECO:0000313" key="2">
    <source>
        <dbReference type="EMBL" id="KAF6821072.1"/>
    </source>
</evidence>
<reference evidence="2 3" key="1">
    <citation type="journal article" date="2020" name="Phytopathology">
        <title>Genome Sequence Resources of Colletotrichum truncatum, C. plurivorum, C. musicola, and C. sojae: Four Species Pathogenic to Soybean (Glycine max).</title>
        <authorList>
            <person name="Rogerio F."/>
            <person name="Boufleur T.R."/>
            <person name="Ciampi-Guillardi M."/>
            <person name="Sukno S.A."/>
            <person name="Thon M.R."/>
            <person name="Massola Junior N.S."/>
            <person name="Baroncelli R."/>
        </authorList>
    </citation>
    <scope>NUCLEOTIDE SEQUENCE [LARGE SCALE GENOMIC DNA]</scope>
    <source>
        <strain evidence="2 3">LFN0009</strain>
    </source>
</reference>
<dbReference type="Proteomes" id="UP000652219">
    <property type="component" value="Unassembled WGS sequence"/>
</dbReference>
<feature type="compositionally biased region" description="Polar residues" evidence="1">
    <location>
        <begin position="282"/>
        <end position="295"/>
    </location>
</feature>
<gene>
    <name evidence="2" type="ORF">CSOJ01_00507</name>
</gene>
<protein>
    <submittedName>
        <fullName evidence="2">Uncharacterized protein</fullName>
    </submittedName>
</protein>
<feature type="region of interest" description="Disordered" evidence="1">
    <location>
        <begin position="276"/>
        <end position="317"/>
    </location>
</feature>
<feature type="region of interest" description="Disordered" evidence="1">
    <location>
        <begin position="594"/>
        <end position="704"/>
    </location>
</feature>
<feature type="compositionally biased region" description="Basic residues" evidence="1">
    <location>
        <begin position="694"/>
        <end position="704"/>
    </location>
</feature>